<reference evidence="5" key="1">
    <citation type="submission" date="2025-08" db="UniProtKB">
        <authorList>
            <consortium name="RefSeq"/>
        </authorList>
    </citation>
    <scope>IDENTIFICATION</scope>
</reference>
<evidence type="ECO:0000256" key="1">
    <source>
        <dbReference type="ARBA" id="ARBA00005968"/>
    </source>
</evidence>
<evidence type="ECO:0000259" key="3">
    <source>
        <dbReference type="SMART" id="SM00460"/>
    </source>
</evidence>
<dbReference type="InterPro" id="IPR013783">
    <property type="entry name" value="Ig-like_fold"/>
</dbReference>
<dbReference type="InterPro" id="IPR038765">
    <property type="entry name" value="Papain-like_cys_pep_sf"/>
</dbReference>
<dbReference type="SMART" id="SM00460">
    <property type="entry name" value="TGc"/>
    <property type="match status" value="1"/>
</dbReference>
<dbReference type="PANTHER" id="PTHR11590:SF40">
    <property type="entry name" value="HEMOCYTE PROTEIN-GLUTAMINE GAMMA-GLUTAMYLTRANSFERASE-LIKE PROTEIN"/>
    <property type="match status" value="1"/>
</dbReference>
<feature type="compositionally biased region" description="Low complexity" evidence="2">
    <location>
        <begin position="9"/>
        <end position="19"/>
    </location>
</feature>
<dbReference type="GeneID" id="101849159"/>
<evidence type="ECO:0000256" key="2">
    <source>
        <dbReference type="SAM" id="MobiDB-lite"/>
    </source>
</evidence>
<dbReference type="PANTHER" id="PTHR11590">
    <property type="entry name" value="PROTEIN-GLUTAMINE GAMMA-GLUTAMYLTRANSFERASE"/>
    <property type="match status" value="1"/>
</dbReference>
<dbReference type="InterPro" id="IPR036238">
    <property type="entry name" value="Transglutaminase_C_sf"/>
</dbReference>
<evidence type="ECO:0000313" key="5">
    <source>
        <dbReference type="RefSeq" id="XP_012943258.1"/>
    </source>
</evidence>
<feature type="domain" description="Transglutaminase-like" evidence="3">
    <location>
        <begin position="341"/>
        <end position="433"/>
    </location>
</feature>
<keyword evidence="4" id="KW-1185">Reference proteome</keyword>
<sequence>MARTRRPRSSGGTSSSSRAPKLRRHRYFTRSRSKRLAMLGGEQEGRLNTISDEEHRNRINLLKPTSEAPSKALAVGSLDLNKVKNGRDHHTGEYEVLDLVVRRGQPFTATVTFDRDVDKENDSVVVQFAFGSKPQESKATLLRLRLDIKDIGQSVNSTMGKWSAQVKQIEGADLTFSVTPPPNALVGKYGVYLETSLKEDDSSLRRFEMEDDEVFVIFNPWCKDDLVYMEESDERFEYVLNDRGRIWVGSAFNHCGRPWNFGQFDNPVLEAALLLMDKGEVGDTARRSPVSFVRTISALANSCDDNGVLEGRWTEKYPKDCTLPWSWTGSVKILKEFMDSGKPVKFGQCWVFSGLVTSLLRSLGIPTRSVTNFESAHDTDCSMTIDSHFDEDDEPVTWMDDSVWNFHVWNESFFRRLDLPKGYDGWQAHDATPQELSEGVMRCGPASMRAIMEGHVYLNYDVPFIFSEVNGDRVNWKVLANGEMKVINIDTHSVGKFISTKSVGSNFRNDLTLAYKYPENSEEERKVVEFVHNYSSRAEYEIYDKEDQDVTFELVIPHAASLGENFEVVARVKNISNEKRSVYGRLTVLSSFYTGIPGKRVKGQQFTVDVNPNEESDLILEVTKSDYLSKLNPEASLKAYASLHVTETEQQFAQTQAFTLVKPFLDITVPDVIKAKEVCTGTVTFTNPLDHNLTSGVINLEGASVMSADTFSISKPIKPNETVTYDFKICPRRAGNREVEATFTSDQLSGVDGSVEFNVQAVEED</sequence>
<dbReference type="InterPro" id="IPR036985">
    <property type="entry name" value="Transglutaminase-like_sf"/>
</dbReference>
<dbReference type="InterPro" id="IPR002931">
    <property type="entry name" value="Transglutaminase-like"/>
</dbReference>
<organism evidence="4 5">
    <name type="scientific">Aplysia californica</name>
    <name type="common">California sea hare</name>
    <dbReference type="NCBI Taxonomy" id="6500"/>
    <lineage>
        <taxon>Eukaryota</taxon>
        <taxon>Metazoa</taxon>
        <taxon>Spiralia</taxon>
        <taxon>Lophotrochozoa</taxon>
        <taxon>Mollusca</taxon>
        <taxon>Gastropoda</taxon>
        <taxon>Heterobranchia</taxon>
        <taxon>Euthyneura</taxon>
        <taxon>Tectipleura</taxon>
        <taxon>Aplysiida</taxon>
        <taxon>Aplysioidea</taxon>
        <taxon>Aplysiidae</taxon>
        <taxon>Aplysia</taxon>
    </lineage>
</organism>
<dbReference type="PIRSF" id="PIRSF000459">
    <property type="entry name" value="TGM_EBP42"/>
    <property type="match status" value="1"/>
</dbReference>
<dbReference type="InterPro" id="IPR014756">
    <property type="entry name" value="Ig_E-set"/>
</dbReference>
<dbReference type="InterPro" id="IPR008958">
    <property type="entry name" value="Transglutaminase_C"/>
</dbReference>
<name>A0ABM1A992_APLCA</name>
<dbReference type="SUPFAM" id="SSF81296">
    <property type="entry name" value="E set domains"/>
    <property type="match status" value="1"/>
</dbReference>
<evidence type="ECO:0000313" key="4">
    <source>
        <dbReference type="Proteomes" id="UP000694888"/>
    </source>
</evidence>
<dbReference type="InterPro" id="IPR050779">
    <property type="entry name" value="Transglutaminase"/>
</dbReference>
<proteinExistence type="inferred from homology"/>
<gene>
    <name evidence="5" type="primary">LOC101849159</name>
</gene>
<dbReference type="InterPro" id="IPR001102">
    <property type="entry name" value="Transglutaminase_N"/>
</dbReference>
<dbReference type="InterPro" id="IPR023608">
    <property type="entry name" value="Transglutaminase_animal"/>
</dbReference>
<feature type="region of interest" description="Disordered" evidence="2">
    <location>
        <begin position="1"/>
        <end position="27"/>
    </location>
</feature>
<dbReference type="SUPFAM" id="SSF49309">
    <property type="entry name" value="Transglutaminase, two C-terminal domains"/>
    <property type="match status" value="2"/>
</dbReference>
<dbReference type="SUPFAM" id="SSF54001">
    <property type="entry name" value="Cysteine proteinases"/>
    <property type="match status" value="1"/>
</dbReference>
<protein>
    <submittedName>
        <fullName evidence="5">Protein-glutamine gamma-glutamyltransferase K</fullName>
    </submittedName>
</protein>
<dbReference type="Gene3D" id="2.60.40.10">
    <property type="entry name" value="Immunoglobulins"/>
    <property type="match status" value="3"/>
</dbReference>
<accession>A0ABM1A992</accession>
<dbReference type="Pfam" id="PF01841">
    <property type="entry name" value="Transglut_core"/>
    <property type="match status" value="1"/>
</dbReference>
<comment type="similarity">
    <text evidence="1">Belongs to the transglutaminase superfamily. Transglutaminase family.</text>
</comment>
<dbReference type="Gene3D" id="3.90.260.10">
    <property type="entry name" value="Transglutaminase-like"/>
    <property type="match status" value="1"/>
</dbReference>
<dbReference type="Proteomes" id="UP000694888">
    <property type="component" value="Unplaced"/>
</dbReference>
<dbReference type="RefSeq" id="XP_012943258.1">
    <property type="nucleotide sequence ID" value="XM_013087804.2"/>
</dbReference>
<dbReference type="Pfam" id="PF00868">
    <property type="entry name" value="Transglut_N"/>
    <property type="match status" value="1"/>
</dbReference>
<dbReference type="Pfam" id="PF00927">
    <property type="entry name" value="Transglut_C"/>
    <property type="match status" value="2"/>
</dbReference>